<evidence type="ECO:0000313" key="3">
    <source>
        <dbReference type="EMBL" id="GJS98412.1"/>
    </source>
</evidence>
<evidence type="ECO:0000256" key="1">
    <source>
        <dbReference type="ARBA" id="ARBA00007626"/>
    </source>
</evidence>
<dbReference type="PANTHER" id="PTHR45717:SF13">
    <property type="entry name" value="OS02G0796400 PROTEIN"/>
    <property type="match status" value="1"/>
</dbReference>
<sequence>MPYTGRRFSWKQSLYSRVYPCRKYDIKVSNVLLGGYIRNGLMEKSEGLHYRTLEKGGCPNYKTWDILIEGYVKNEDMEQAVFAMKTGFRMLKKCKWRPDPVIVESVKVF</sequence>
<dbReference type="InterPro" id="IPR011990">
    <property type="entry name" value="TPR-like_helical_dom_sf"/>
</dbReference>
<keyword evidence="2" id="KW-0677">Repeat</keyword>
<name>A0ABQ5AB79_9ASTR</name>
<comment type="caution">
    <text evidence="3">The sequence shown here is derived from an EMBL/GenBank/DDBJ whole genome shotgun (WGS) entry which is preliminary data.</text>
</comment>
<dbReference type="InterPro" id="IPR002885">
    <property type="entry name" value="PPR_rpt"/>
</dbReference>
<evidence type="ECO:0000256" key="2">
    <source>
        <dbReference type="ARBA" id="ARBA00022737"/>
    </source>
</evidence>
<dbReference type="EMBL" id="BQNB010012043">
    <property type="protein sequence ID" value="GJS98412.1"/>
    <property type="molecule type" value="Genomic_DNA"/>
</dbReference>
<protein>
    <submittedName>
        <fullName evidence="3">Pentatricopeptide repeat-containing protein</fullName>
    </submittedName>
</protein>
<evidence type="ECO:0000313" key="4">
    <source>
        <dbReference type="Proteomes" id="UP001151760"/>
    </source>
</evidence>
<dbReference type="Proteomes" id="UP001151760">
    <property type="component" value="Unassembled WGS sequence"/>
</dbReference>
<keyword evidence="4" id="KW-1185">Reference proteome</keyword>
<dbReference type="Pfam" id="PF01535">
    <property type="entry name" value="PPR"/>
    <property type="match status" value="2"/>
</dbReference>
<organism evidence="3 4">
    <name type="scientific">Tanacetum coccineum</name>
    <dbReference type="NCBI Taxonomy" id="301880"/>
    <lineage>
        <taxon>Eukaryota</taxon>
        <taxon>Viridiplantae</taxon>
        <taxon>Streptophyta</taxon>
        <taxon>Embryophyta</taxon>
        <taxon>Tracheophyta</taxon>
        <taxon>Spermatophyta</taxon>
        <taxon>Magnoliopsida</taxon>
        <taxon>eudicotyledons</taxon>
        <taxon>Gunneridae</taxon>
        <taxon>Pentapetalae</taxon>
        <taxon>asterids</taxon>
        <taxon>campanulids</taxon>
        <taxon>Asterales</taxon>
        <taxon>Asteraceae</taxon>
        <taxon>Asteroideae</taxon>
        <taxon>Anthemideae</taxon>
        <taxon>Anthemidinae</taxon>
        <taxon>Tanacetum</taxon>
    </lineage>
</organism>
<accession>A0ABQ5AB79</accession>
<reference evidence="3" key="1">
    <citation type="journal article" date="2022" name="Int. J. Mol. Sci.">
        <title>Draft Genome of Tanacetum Coccineum: Genomic Comparison of Closely Related Tanacetum-Family Plants.</title>
        <authorList>
            <person name="Yamashiro T."/>
            <person name="Shiraishi A."/>
            <person name="Nakayama K."/>
            <person name="Satake H."/>
        </authorList>
    </citation>
    <scope>NUCLEOTIDE SEQUENCE</scope>
</reference>
<dbReference type="PANTHER" id="PTHR45717">
    <property type="entry name" value="OS12G0527900 PROTEIN"/>
    <property type="match status" value="1"/>
</dbReference>
<comment type="similarity">
    <text evidence="1">Belongs to the PPR family. P subfamily.</text>
</comment>
<gene>
    <name evidence="3" type="ORF">Tco_0819582</name>
</gene>
<dbReference type="Gene3D" id="1.25.40.10">
    <property type="entry name" value="Tetratricopeptide repeat domain"/>
    <property type="match status" value="1"/>
</dbReference>
<proteinExistence type="inferred from homology"/>
<reference evidence="3" key="2">
    <citation type="submission" date="2022-01" db="EMBL/GenBank/DDBJ databases">
        <authorList>
            <person name="Yamashiro T."/>
            <person name="Shiraishi A."/>
            <person name="Satake H."/>
            <person name="Nakayama K."/>
        </authorList>
    </citation>
    <scope>NUCLEOTIDE SEQUENCE</scope>
</reference>